<evidence type="ECO:0000259" key="5">
    <source>
        <dbReference type="PROSITE" id="PS50860"/>
    </source>
</evidence>
<accession>A0A3N0GUD5</accession>
<keyword evidence="7" id="KW-1185">Reference proteome</keyword>
<dbReference type="EMBL" id="RJSF01000019">
    <property type="protein sequence ID" value="RNM16039.1"/>
    <property type="molecule type" value="Genomic_DNA"/>
</dbReference>
<dbReference type="InterPro" id="IPR018165">
    <property type="entry name" value="Ala-tRNA-synth_IIc_core"/>
</dbReference>
<protein>
    <submittedName>
        <fullName evidence="6">Alanyl-tRNA editing protein</fullName>
    </submittedName>
</protein>
<dbReference type="PANTHER" id="PTHR43462:SF1">
    <property type="entry name" value="ALANYL-TRNA EDITING PROTEIN AARSD1"/>
    <property type="match status" value="1"/>
</dbReference>
<evidence type="ECO:0000256" key="1">
    <source>
        <dbReference type="ARBA" id="ARBA00001947"/>
    </source>
</evidence>
<dbReference type="Pfam" id="PF07973">
    <property type="entry name" value="tRNA_SAD"/>
    <property type="match status" value="1"/>
</dbReference>
<dbReference type="Gene3D" id="2.40.30.130">
    <property type="match status" value="1"/>
</dbReference>
<reference evidence="6 7" key="1">
    <citation type="submission" date="2018-11" db="EMBL/GenBank/DDBJ databases">
        <authorList>
            <person name="Li F."/>
        </authorList>
    </citation>
    <scope>NUCLEOTIDE SEQUENCE [LARGE SCALE GENOMIC DNA]</scope>
    <source>
        <strain evidence="6 7">Gsoil 818</strain>
    </source>
</reference>
<name>A0A3N0GUD5_9ACTN</name>
<organism evidence="6 7">
    <name type="scientific">Nocardioides pocheonensis</name>
    <dbReference type="NCBI Taxonomy" id="661485"/>
    <lineage>
        <taxon>Bacteria</taxon>
        <taxon>Bacillati</taxon>
        <taxon>Actinomycetota</taxon>
        <taxon>Actinomycetes</taxon>
        <taxon>Propionibacteriales</taxon>
        <taxon>Nocardioidaceae</taxon>
        <taxon>Nocardioides</taxon>
    </lineage>
</organism>
<dbReference type="SUPFAM" id="SSF50447">
    <property type="entry name" value="Translation proteins"/>
    <property type="match status" value="1"/>
</dbReference>
<dbReference type="SUPFAM" id="SSF55186">
    <property type="entry name" value="ThrRS/AlaRS common domain"/>
    <property type="match status" value="1"/>
</dbReference>
<feature type="domain" description="Alanyl-transfer RNA synthetases family profile" evidence="5">
    <location>
        <begin position="16"/>
        <end position="253"/>
    </location>
</feature>
<dbReference type="RefSeq" id="WP_123222292.1">
    <property type="nucleotide sequence ID" value="NZ_RJSF01000019.1"/>
</dbReference>
<gene>
    <name evidence="6" type="ORF">EFL26_07755</name>
</gene>
<dbReference type="Pfam" id="PF01411">
    <property type="entry name" value="tRNA-synt_2c"/>
    <property type="match status" value="1"/>
</dbReference>
<comment type="cofactor">
    <cofactor evidence="1">
        <name>Zn(2+)</name>
        <dbReference type="ChEBI" id="CHEBI:29105"/>
    </cofactor>
</comment>
<dbReference type="AlphaFoldDB" id="A0A3N0GUD5"/>
<comment type="caution">
    <text evidence="6">The sequence shown here is derived from an EMBL/GenBank/DDBJ whole genome shotgun (WGS) entry which is preliminary data.</text>
</comment>
<dbReference type="InterPro" id="IPR009000">
    <property type="entry name" value="Transl_B-barrel_sf"/>
</dbReference>
<comment type="subcellular location">
    <subcellularLocation>
        <location evidence="2">Cytoplasm</location>
    </subcellularLocation>
</comment>
<dbReference type="GO" id="GO:0006419">
    <property type="term" value="P:alanyl-tRNA aminoacylation"/>
    <property type="evidence" value="ECO:0007669"/>
    <property type="project" value="InterPro"/>
</dbReference>
<evidence type="ECO:0000313" key="6">
    <source>
        <dbReference type="EMBL" id="RNM16039.1"/>
    </source>
</evidence>
<dbReference type="InterPro" id="IPR018164">
    <property type="entry name" value="Ala-tRNA-synth_IIc_N"/>
</dbReference>
<dbReference type="OrthoDB" id="9812949at2"/>
<dbReference type="GO" id="GO:0004813">
    <property type="term" value="F:alanine-tRNA ligase activity"/>
    <property type="evidence" value="ECO:0007669"/>
    <property type="project" value="InterPro"/>
</dbReference>
<dbReference type="GO" id="GO:0005737">
    <property type="term" value="C:cytoplasm"/>
    <property type="evidence" value="ECO:0007669"/>
    <property type="project" value="UniProtKB-SubCell"/>
</dbReference>
<dbReference type="GO" id="GO:0003676">
    <property type="term" value="F:nucleic acid binding"/>
    <property type="evidence" value="ECO:0007669"/>
    <property type="project" value="InterPro"/>
</dbReference>
<dbReference type="GO" id="GO:0002161">
    <property type="term" value="F:aminoacyl-tRNA deacylase activity"/>
    <property type="evidence" value="ECO:0007669"/>
    <property type="project" value="UniProtKB-ARBA"/>
</dbReference>
<proteinExistence type="predicted"/>
<sequence>MGVPGNQTRGEPPAGLAESELFAVDAFCSEFDATVVEVDREQGRLRLSRTAFYPGGGGQPCDLGTLATPDGAFTVAGVRRDGGPIWHTVDLAAPDADLPDVGTEVHGTLDWDRRHALMRTHTALHVLCGVIWADYRIPVTGGNMEPLQGRLDFPFDAMSVDLGAAVERRINEEIERAHAIVVDFVPRSLADADAALIRTAADLIPREIDPLRVIDIVGLDRQADGGTHLLSTAEVGGVRVTKTESKGKGNKRIRIEVLDAPPDREAL</sequence>
<dbReference type="SMART" id="SM00863">
    <property type="entry name" value="tRNA_SAD"/>
    <property type="match status" value="1"/>
</dbReference>
<keyword evidence="3" id="KW-0479">Metal-binding</keyword>
<dbReference type="Proteomes" id="UP000279994">
    <property type="component" value="Unassembled WGS sequence"/>
</dbReference>
<evidence type="ECO:0000313" key="7">
    <source>
        <dbReference type="Proteomes" id="UP000279994"/>
    </source>
</evidence>
<dbReference type="PANTHER" id="PTHR43462">
    <property type="entry name" value="ALANYL-TRNA EDITING PROTEIN"/>
    <property type="match status" value="1"/>
</dbReference>
<evidence type="ECO:0000256" key="3">
    <source>
        <dbReference type="ARBA" id="ARBA00022723"/>
    </source>
</evidence>
<dbReference type="InterPro" id="IPR018163">
    <property type="entry name" value="Thr/Ala-tRNA-synth_IIc_edit"/>
</dbReference>
<dbReference type="InterPro" id="IPR012947">
    <property type="entry name" value="tRNA_SAD"/>
</dbReference>
<keyword evidence="4" id="KW-0862">Zinc</keyword>
<evidence type="ECO:0000256" key="2">
    <source>
        <dbReference type="ARBA" id="ARBA00004496"/>
    </source>
</evidence>
<dbReference type="GO" id="GO:0005524">
    <property type="term" value="F:ATP binding"/>
    <property type="evidence" value="ECO:0007669"/>
    <property type="project" value="InterPro"/>
</dbReference>
<dbReference type="Gene3D" id="3.30.980.10">
    <property type="entry name" value="Threonyl-trna Synthetase, Chain A, domain 2"/>
    <property type="match status" value="1"/>
</dbReference>
<dbReference type="PROSITE" id="PS50860">
    <property type="entry name" value="AA_TRNA_LIGASE_II_ALA"/>
    <property type="match status" value="1"/>
</dbReference>
<evidence type="ECO:0000256" key="4">
    <source>
        <dbReference type="ARBA" id="ARBA00022833"/>
    </source>
</evidence>
<dbReference type="GO" id="GO:0046872">
    <property type="term" value="F:metal ion binding"/>
    <property type="evidence" value="ECO:0007669"/>
    <property type="project" value="UniProtKB-KW"/>
</dbReference>
<dbReference type="InterPro" id="IPR051335">
    <property type="entry name" value="Alanyl-tRNA_Editing_Enzymes"/>
</dbReference>